<dbReference type="InterPro" id="IPR001647">
    <property type="entry name" value="HTH_TetR"/>
</dbReference>
<evidence type="ECO:0000256" key="1">
    <source>
        <dbReference type="ARBA" id="ARBA00023125"/>
    </source>
</evidence>
<dbReference type="PROSITE" id="PS50977">
    <property type="entry name" value="HTH_TETR_2"/>
    <property type="match status" value="1"/>
</dbReference>
<evidence type="ECO:0000256" key="2">
    <source>
        <dbReference type="PROSITE-ProRule" id="PRU00335"/>
    </source>
</evidence>
<dbReference type="Proteomes" id="UP000019443">
    <property type="component" value="Plasmid pLPU83d"/>
</dbReference>
<feature type="DNA-binding region" description="H-T-H motif" evidence="2">
    <location>
        <begin position="41"/>
        <end position="60"/>
    </location>
</feature>
<keyword evidence="1 2" id="KW-0238">DNA-binding</keyword>
<evidence type="ECO:0000313" key="5">
    <source>
        <dbReference type="Proteomes" id="UP000019443"/>
    </source>
</evidence>
<dbReference type="PATRIC" id="fig|348824.6.peg.6607"/>
<evidence type="ECO:0000313" key="4">
    <source>
        <dbReference type="EMBL" id="CDM62299.1"/>
    </source>
</evidence>
<proteinExistence type="predicted"/>
<name>W6RNI0_9HYPH</name>
<feature type="domain" description="HTH tetR-type" evidence="3">
    <location>
        <begin position="18"/>
        <end position="78"/>
    </location>
</feature>
<keyword evidence="5" id="KW-1185">Reference proteome</keyword>
<geneLocation type="plasmid" evidence="4 5">
    <name>pLPU83d</name>
</geneLocation>
<protein>
    <recommendedName>
        <fullName evidence="3">HTH tetR-type domain-containing protein</fullName>
    </recommendedName>
</protein>
<reference evidence="4" key="1">
    <citation type="submission" date="2013-11" db="EMBL/GenBank/DDBJ databases">
        <title>Draft genome sequence of the broad-host-range Rhizobium sp. LPU83 strain, a member of the low-genetic diversity Oregon-like Rhizobium sp. group.</title>
        <authorList>
            <person name="Wibberg D."/>
            <person name="Puehler A."/>
            <person name="Schlueter A."/>
        </authorList>
    </citation>
    <scope>NUCLEOTIDE SEQUENCE [LARGE SCALE GENOMIC DNA]</scope>
    <source>
        <strain evidence="4">LPU83</strain>
        <plasmid evidence="4">pLPU83d</plasmid>
    </source>
</reference>
<dbReference type="RefSeq" id="WP_024317130.1">
    <property type="nucleotide sequence ID" value="NZ_ATTO01000046.1"/>
</dbReference>
<evidence type="ECO:0000259" key="3">
    <source>
        <dbReference type="PROSITE" id="PS50977"/>
    </source>
</evidence>
<accession>W6RNI0</accession>
<gene>
    <name evidence="4" type="ORF">LPU83_pLPU83d_0929</name>
</gene>
<organism evidence="4 5">
    <name type="scientific">Rhizobium favelukesii</name>
    <dbReference type="NCBI Taxonomy" id="348824"/>
    <lineage>
        <taxon>Bacteria</taxon>
        <taxon>Pseudomonadati</taxon>
        <taxon>Pseudomonadota</taxon>
        <taxon>Alphaproteobacteria</taxon>
        <taxon>Hyphomicrobiales</taxon>
        <taxon>Rhizobiaceae</taxon>
        <taxon>Rhizobium/Agrobacterium group</taxon>
        <taxon>Rhizobium</taxon>
    </lineage>
</organism>
<dbReference type="EMBL" id="HG916855">
    <property type="protein sequence ID" value="CDM62299.1"/>
    <property type="molecule type" value="Genomic_DNA"/>
</dbReference>
<dbReference type="Gene3D" id="1.10.357.10">
    <property type="entry name" value="Tetracycline Repressor, domain 2"/>
    <property type="match status" value="1"/>
</dbReference>
<keyword evidence="4" id="KW-0614">Plasmid</keyword>
<dbReference type="InterPro" id="IPR009057">
    <property type="entry name" value="Homeodomain-like_sf"/>
</dbReference>
<dbReference type="AlphaFoldDB" id="W6RNI0"/>
<dbReference type="Pfam" id="PF00440">
    <property type="entry name" value="TetR_N"/>
    <property type="match status" value="1"/>
</dbReference>
<dbReference type="SUPFAM" id="SSF46689">
    <property type="entry name" value="Homeodomain-like"/>
    <property type="match status" value="1"/>
</dbReference>
<dbReference type="GO" id="GO:0003677">
    <property type="term" value="F:DNA binding"/>
    <property type="evidence" value="ECO:0007669"/>
    <property type="project" value="UniProtKB-UniRule"/>
</dbReference>
<dbReference type="HOGENOM" id="CLU_069356_0_2_5"/>
<sequence>MARINLERRAAIGEAKRARTRAAILEAARACYAAPEPVSATVDAVTQAAGVAKGTFYLHFRDLPALEAELGETLIAELSERLEPARLAVDNPLTRMATAVTILLRDLAAAPAQARLAARAAVMLPDVAQAVQARLRGDLADAQADGLLAVGSVDLAVRIVVALVEQASSLFSTSRIDATAIPDIVRAVLRAMGCPPGDAANRTDEAALNADAFAQRTSAVAGAVSRIHQTNQVE</sequence>
<dbReference type="KEGG" id="rhl:LPU83_pLPU83d_0929"/>